<sequence>MSSVKNSRNTHLDALRGAGILLVVFGHLIEQPSSGSPILQSIYVGIYSFHMPLFVFLSGMFARERLEAGDYSKIVWTLVLPLVVFQFVYTGMSRLTGWYEYSLFTPYWLLWFIASMIFWRLLLPLFASPAGLVVAVVISMAAGYDDGVGYTLSVSRTLYFLPFFVFGHLYGEQLAATARRHPFLFALMFVCCVGAVLAWWKLGLNPGALTGSRDYTSGAADASYPALARLGLMLLGAGAAMGFAALVPRDPPLLRWLGERSLAIYLLHGLLVMAFVASGAPALIPQALLLPVLALLSVLVAVATAPVDAPMRRLFSPPRQGRSNGFSVRRRASTAS</sequence>
<gene>
    <name evidence="4" type="ORF">ABID44_001830</name>
</gene>
<evidence type="ECO:0000256" key="1">
    <source>
        <dbReference type="SAM" id="MobiDB-lite"/>
    </source>
</evidence>
<feature type="transmembrane region" description="Helical" evidence="2">
    <location>
        <begin position="262"/>
        <end position="284"/>
    </location>
</feature>
<dbReference type="Proteomes" id="UP001549143">
    <property type="component" value="Unassembled WGS sequence"/>
</dbReference>
<keyword evidence="2" id="KW-0812">Transmembrane</keyword>
<feature type="transmembrane region" description="Helical" evidence="2">
    <location>
        <begin position="74"/>
        <end position="92"/>
    </location>
</feature>
<keyword evidence="5" id="KW-1185">Reference proteome</keyword>
<comment type="caution">
    <text evidence="4">The sequence shown here is derived from an EMBL/GenBank/DDBJ whole genome shotgun (WGS) entry which is preliminary data.</text>
</comment>
<dbReference type="PANTHER" id="PTHR37312">
    <property type="entry name" value="MEMBRANE-BOUND ACYLTRANSFERASE YKRP-RELATED"/>
    <property type="match status" value="1"/>
</dbReference>
<feature type="transmembrane region" description="Helical" evidence="2">
    <location>
        <begin position="12"/>
        <end position="29"/>
    </location>
</feature>
<evidence type="ECO:0000256" key="2">
    <source>
        <dbReference type="SAM" id="Phobius"/>
    </source>
</evidence>
<dbReference type="PANTHER" id="PTHR37312:SF1">
    <property type="entry name" value="MEMBRANE-BOUND ACYLTRANSFERASE YKRP-RELATED"/>
    <property type="match status" value="1"/>
</dbReference>
<keyword evidence="2" id="KW-0472">Membrane</keyword>
<feature type="domain" description="Acyltransferase 3" evidence="3">
    <location>
        <begin position="12"/>
        <end position="304"/>
    </location>
</feature>
<feature type="transmembrane region" description="Helical" evidence="2">
    <location>
        <begin position="150"/>
        <end position="171"/>
    </location>
</feature>
<name>A0ABV2KN60_9HYPH</name>
<dbReference type="InterPro" id="IPR052734">
    <property type="entry name" value="Nod_factor_acetyltransferase"/>
</dbReference>
<dbReference type="Pfam" id="PF01757">
    <property type="entry name" value="Acyl_transf_3"/>
    <property type="match status" value="1"/>
</dbReference>
<feature type="transmembrane region" description="Helical" evidence="2">
    <location>
        <begin position="183"/>
        <end position="202"/>
    </location>
</feature>
<protein>
    <submittedName>
        <fullName evidence="4">Fucose 4-O-acetylase-like acetyltransferase</fullName>
    </submittedName>
</protein>
<feature type="transmembrane region" description="Helical" evidence="2">
    <location>
        <begin position="41"/>
        <end position="62"/>
    </location>
</feature>
<feature type="transmembrane region" description="Helical" evidence="2">
    <location>
        <begin position="125"/>
        <end position="144"/>
    </location>
</feature>
<dbReference type="EMBL" id="JBEPMN010000005">
    <property type="protein sequence ID" value="MET3661504.1"/>
    <property type="molecule type" value="Genomic_DNA"/>
</dbReference>
<evidence type="ECO:0000313" key="5">
    <source>
        <dbReference type="Proteomes" id="UP001549143"/>
    </source>
</evidence>
<feature type="transmembrane region" description="Helical" evidence="2">
    <location>
        <begin position="222"/>
        <end position="247"/>
    </location>
</feature>
<feature type="transmembrane region" description="Helical" evidence="2">
    <location>
        <begin position="98"/>
        <end position="118"/>
    </location>
</feature>
<reference evidence="4 5" key="1">
    <citation type="submission" date="2024-06" db="EMBL/GenBank/DDBJ databases">
        <title>Genomic Encyclopedia of Type Strains, Phase IV (KMG-IV): sequencing the most valuable type-strain genomes for metagenomic binning, comparative biology and taxonomic classification.</title>
        <authorList>
            <person name="Goeker M."/>
        </authorList>
    </citation>
    <scope>NUCLEOTIDE SEQUENCE [LARGE SCALE GENOMIC DNA]</scope>
    <source>
        <strain evidence="4 5">DSM 19730</strain>
    </source>
</reference>
<evidence type="ECO:0000259" key="3">
    <source>
        <dbReference type="Pfam" id="PF01757"/>
    </source>
</evidence>
<proteinExistence type="predicted"/>
<dbReference type="InterPro" id="IPR002656">
    <property type="entry name" value="Acyl_transf_3_dom"/>
</dbReference>
<feature type="transmembrane region" description="Helical" evidence="2">
    <location>
        <begin position="290"/>
        <end position="309"/>
    </location>
</feature>
<dbReference type="RefSeq" id="WP_354151382.1">
    <property type="nucleotide sequence ID" value="NZ_JBEPMN010000005.1"/>
</dbReference>
<feature type="region of interest" description="Disordered" evidence="1">
    <location>
        <begin position="313"/>
        <end position="336"/>
    </location>
</feature>
<organism evidence="4 5">
    <name type="scientific">Aquamicrobium ahrensii</name>
    <dbReference type="NCBI Taxonomy" id="469551"/>
    <lineage>
        <taxon>Bacteria</taxon>
        <taxon>Pseudomonadati</taxon>
        <taxon>Pseudomonadota</taxon>
        <taxon>Alphaproteobacteria</taxon>
        <taxon>Hyphomicrobiales</taxon>
        <taxon>Phyllobacteriaceae</taxon>
        <taxon>Aquamicrobium</taxon>
    </lineage>
</organism>
<evidence type="ECO:0000313" key="4">
    <source>
        <dbReference type="EMBL" id="MET3661504.1"/>
    </source>
</evidence>
<accession>A0ABV2KN60</accession>
<keyword evidence="2" id="KW-1133">Transmembrane helix</keyword>